<organism evidence="1 2">
    <name type="scientific">Asparagus officinalis</name>
    <name type="common">Garden asparagus</name>
    <dbReference type="NCBI Taxonomy" id="4686"/>
    <lineage>
        <taxon>Eukaryota</taxon>
        <taxon>Viridiplantae</taxon>
        <taxon>Streptophyta</taxon>
        <taxon>Embryophyta</taxon>
        <taxon>Tracheophyta</taxon>
        <taxon>Spermatophyta</taxon>
        <taxon>Magnoliopsida</taxon>
        <taxon>Liliopsida</taxon>
        <taxon>Asparagales</taxon>
        <taxon>Asparagaceae</taxon>
        <taxon>Asparagoideae</taxon>
        <taxon>Asparagus</taxon>
    </lineage>
</organism>
<proteinExistence type="predicted"/>
<reference evidence="2" key="1">
    <citation type="journal article" date="2017" name="Nat. Commun.">
        <title>The asparagus genome sheds light on the origin and evolution of a young Y chromosome.</title>
        <authorList>
            <person name="Harkess A."/>
            <person name="Zhou J."/>
            <person name="Xu C."/>
            <person name="Bowers J.E."/>
            <person name="Van der Hulst R."/>
            <person name="Ayyampalayam S."/>
            <person name="Mercati F."/>
            <person name="Riccardi P."/>
            <person name="McKain M.R."/>
            <person name="Kakrana A."/>
            <person name="Tang H."/>
            <person name="Ray J."/>
            <person name="Groenendijk J."/>
            <person name="Arikit S."/>
            <person name="Mathioni S.M."/>
            <person name="Nakano M."/>
            <person name="Shan H."/>
            <person name="Telgmann-Rauber A."/>
            <person name="Kanno A."/>
            <person name="Yue Z."/>
            <person name="Chen H."/>
            <person name="Li W."/>
            <person name="Chen Y."/>
            <person name="Xu X."/>
            <person name="Zhang Y."/>
            <person name="Luo S."/>
            <person name="Chen H."/>
            <person name="Gao J."/>
            <person name="Mao Z."/>
            <person name="Pires J.C."/>
            <person name="Luo M."/>
            <person name="Kudrna D."/>
            <person name="Wing R.A."/>
            <person name="Meyers B.C."/>
            <person name="Yi K."/>
            <person name="Kong H."/>
            <person name="Lavrijsen P."/>
            <person name="Sunseri F."/>
            <person name="Falavigna A."/>
            <person name="Ye Y."/>
            <person name="Leebens-Mack J.H."/>
            <person name="Chen G."/>
        </authorList>
    </citation>
    <scope>NUCLEOTIDE SEQUENCE [LARGE SCALE GENOMIC DNA]</scope>
    <source>
        <strain evidence="2">cv. DH0086</strain>
    </source>
</reference>
<evidence type="ECO:0000313" key="2">
    <source>
        <dbReference type="Proteomes" id="UP000243459"/>
    </source>
</evidence>
<sequence>MACLFAGTQWSRREHTYKSSQRPHRKKKGLHDIGVAIHDPISRDLDLRLELVLVNGLWVRELDEGDGERSDGVDDEEEDDVVGVEPEVVHAGGVPEPERLGAGEVAAEEGLRLGDAFKGQHHCSC</sequence>
<dbReference type="EMBL" id="CM007384">
    <property type="protein sequence ID" value="ONK71690.1"/>
    <property type="molecule type" value="Genomic_DNA"/>
</dbReference>
<keyword evidence="2" id="KW-1185">Reference proteome</keyword>
<dbReference type="Gramene" id="ONK71690">
    <property type="protein sequence ID" value="ONK71690"/>
    <property type="gene ID" value="A4U43_C04F11340"/>
</dbReference>
<name>A0A5P1F5E0_ASPOF</name>
<accession>A0A5P1F5E0</accession>
<dbReference type="Proteomes" id="UP000243459">
    <property type="component" value="Chromosome 4"/>
</dbReference>
<protein>
    <submittedName>
        <fullName evidence="1">Uncharacterized protein</fullName>
    </submittedName>
</protein>
<evidence type="ECO:0000313" key="1">
    <source>
        <dbReference type="EMBL" id="ONK71690.1"/>
    </source>
</evidence>
<gene>
    <name evidence="1" type="ORF">A4U43_C04F11340</name>
</gene>
<dbReference type="AlphaFoldDB" id="A0A5P1F5E0"/>